<dbReference type="GO" id="GO:0046930">
    <property type="term" value="C:pore complex"/>
    <property type="evidence" value="ECO:0007669"/>
    <property type="project" value="InterPro"/>
</dbReference>
<dbReference type="AlphaFoldDB" id="A0A6J2UU76"/>
<dbReference type="Pfam" id="PF06369">
    <property type="entry name" value="Anemone_cytotox"/>
    <property type="match status" value="1"/>
</dbReference>
<organism evidence="7 8">
    <name type="scientific">Chanos chanos</name>
    <name type="common">Milkfish</name>
    <name type="synonym">Mugil chanos</name>
    <dbReference type="NCBI Taxonomy" id="29144"/>
    <lineage>
        <taxon>Eukaryota</taxon>
        <taxon>Metazoa</taxon>
        <taxon>Chordata</taxon>
        <taxon>Craniata</taxon>
        <taxon>Vertebrata</taxon>
        <taxon>Euteleostomi</taxon>
        <taxon>Actinopterygii</taxon>
        <taxon>Neopterygii</taxon>
        <taxon>Teleostei</taxon>
        <taxon>Ostariophysi</taxon>
        <taxon>Gonorynchiformes</taxon>
        <taxon>Chanidae</taxon>
        <taxon>Chanos</taxon>
    </lineage>
</organism>
<evidence type="ECO:0000313" key="8">
    <source>
        <dbReference type="RefSeq" id="XP_030622882.1"/>
    </source>
</evidence>
<comment type="subcellular location">
    <subcellularLocation>
        <location evidence="2">Nematocyst</location>
    </subcellularLocation>
    <subcellularLocation>
        <location evidence="1">Target cell membrane</location>
    </subcellularLocation>
</comment>
<keyword evidence="5" id="KW-0166">Nematocyst</keyword>
<dbReference type="PANTHER" id="PTHR40388:SF2">
    <property type="entry name" value="ACTINOPORIN-LIKE PROTEIN"/>
    <property type="match status" value="1"/>
</dbReference>
<feature type="signal peptide" evidence="6">
    <location>
        <begin position="1"/>
        <end position="19"/>
    </location>
</feature>
<protein>
    <submittedName>
        <fullName evidence="8">Bryoporin-like</fullName>
    </submittedName>
</protein>
<reference evidence="8" key="1">
    <citation type="submission" date="2025-08" db="UniProtKB">
        <authorList>
            <consortium name="RefSeq"/>
        </authorList>
    </citation>
    <scope>IDENTIFICATION</scope>
</reference>
<dbReference type="InterPro" id="IPR009104">
    <property type="entry name" value="Anemon_actinoporin-like"/>
</dbReference>
<evidence type="ECO:0000256" key="2">
    <source>
        <dbReference type="ARBA" id="ARBA00004532"/>
    </source>
</evidence>
<evidence type="ECO:0000256" key="4">
    <source>
        <dbReference type="ARBA" id="ARBA00023298"/>
    </source>
</evidence>
<sequence length="192" mass="21225">MITTVAAVISAATIAVAAAACRSCVIGIENSCCGYSLTNPKFWMHSGYNDNPLSPNVDPRSMRLCSFSKFAMEARGAAGVLTYDLQKNSADGLNYYSSNKLIAVMFSVPFDYNFYENWLAVGIFDQTQTCDEELFNLMYYGSGTNFKRGRAKDGEIKLKIDSVEIKAAMSNEYMAILRVEVSDNCKVQNERG</sequence>
<dbReference type="PANTHER" id="PTHR40388">
    <property type="entry name" value="BRYOPORIN"/>
    <property type="match status" value="1"/>
</dbReference>
<feature type="chain" id="PRO_5026707078" evidence="6">
    <location>
        <begin position="20"/>
        <end position="192"/>
    </location>
</feature>
<dbReference type="GO" id="GO:0051715">
    <property type="term" value="P:cytolysis in another organism"/>
    <property type="evidence" value="ECO:0007669"/>
    <property type="project" value="InterPro"/>
</dbReference>
<dbReference type="SUPFAM" id="SSF63724">
    <property type="entry name" value="Cytolysin/lectin"/>
    <property type="match status" value="1"/>
</dbReference>
<evidence type="ECO:0000256" key="6">
    <source>
        <dbReference type="SAM" id="SignalP"/>
    </source>
</evidence>
<dbReference type="Proteomes" id="UP000504632">
    <property type="component" value="Chromosome 3"/>
</dbReference>
<evidence type="ECO:0000256" key="3">
    <source>
        <dbReference type="ARBA" id="ARBA00022537"/>
    </source>
</evidence>
<dbReference type="RefSeq" id="XP_030622882.1">
    <property type="nucleotide sequence ID" value="XM_030767022.1"/>
</dbReference>
<dbReference type="GO" id="GO:0046931">
    <property type="term" value="P:pore complex assembly"/>
    <property type="evidence" value="ECO:0007669"/>
    <property type="project" value="InterPro"/>
</dbReference>
<dbReference type="GO" id="GO:0042151">
    <property type="term" value="C:nematocyst"/>
    <property type="evidence" value="ECO:0007669"/>
    <property type="project" value="UniProtKB-SubCell"/>
</dbReference>
<dbReference type="GO" id="GO:0044218">
    <property type="term" value="C:other organism cell membrane"/>
    <property type="evidence" value="ECO:0007669"/>
    <property type="project" value="UniProtKB-KW"/>
</dbReference>
<evidence type="ECO:0000256" key="5">
    <source>
        <dbReference type="ARBA" id="ARBA00023331"/>
    </source>
</evidence>
<dbReference type="GO" id="GO:0015267">
    <property type="term" value="F:channel activity"/>
    <property type="evidence" value="ECO:0007669"/>
    <property type="project" value="InterPro"/>
</dbReference>
<name>A0A6J2UU76_CHACN</name>
<evidence type="ECO:0000256" key="1">
    <source>
        <dbReference type="ARBA" id="ARBA00004175"/>
    </source>
</evidence>
<dbReference type="Gene3D" id="2.60.270.20">
    <property type="entry name" value="Cytolysin/lectin"/>
    <property type="match status" value="1"/>
</dbReference>
<dbReference type="InterPro" id="IPR050677">
    <property type="entry name" value="Actinoporin_PFT"/>
</dbReference>
<dbReference type="GeneID" id="115806349"/>
<evidence type="ECO:0000313" key="7">
    <source>
        <dbReference type="Proteomes" id="UP000504632"/>
    </source>
</evidence>
<keyword evidence="3" id="KW-1052">Target cell membrane</keyword>
<keyword evidence="4" id="KW-0472">Membrane</keyword>
<dbReference type="OrthoDB" id="2304600at2759"/>
<keyword evidence="4" id="KW-1053">Target membrane</keyword>
<dbReference type="GO" id="GO:0006812">
    <property type="term" value="P:monoatomic cation transport"/>
    <property type="evidence" value="ECO:0007669"/>
    <property type="project" value="InterPro"/>
</dbReference>
<accession>A0A6J2UU76</accession>
<keyword evidence="6" id="KW-0732">Signal</keyword>
<dbReference type="InParanoid" id="A0A6J2UU76"/>
<keyword evidence="7" id="KW-1185">Reference proteome</keyword>
<gene>
    <name evidence="8" type="primary">LOC115806349</name>
</gene>
<proteinExistence type="predicted"/>
<dbReference type="InterPro" id="IPR015926">
    <property type="entry name" value="Cytolysin/lectin"/>
</dbReference>